<dbReference type="GO" id="GO:0004181">
    <property type="term" value="F:metallocarboxypeptidase activity"/>
    <property type="evidence" value="ECO:0007669"/>
    <property type="project" value="InterPro"/>
</dbReference>
<dbReference type="GO" id="GO:0005615">
    <property type="term" value="C:extracellular space"/>
    <property type="evidence" value="ECO:0007669"/>
    <property type="project" value="TreeGrafter"/>
</dbReference>
<dbReference type="GO" id="GO:0006508">
    <property type="term" value="P:proteolysis"/>
    <property type="evidence" value="ECO:0007669"/>
    <property type="project" value="UniProtKB-KW"/>
</dbReference>
<dbReference type="eggNOG" id="COG2866">
    <property type="taxonomic scope" value="Bacteria"/>
</dbReference>
<keyword evidence="11" id="KW-1185">Reference proteome</keyword>
<keyword evidence="8" id="KW-0732">Signal</keyword>
<keyword evidence="6" id="KW-0482">Metalloprotease</keyword>
<dbReference type="Gene3D" id="3.40.630.10">
    <property type="entry name" value="Zn peptidases"/>
    <property type="match status" value="1"/>
</dbReference>
<evidence type="ECO:0000259" key="9">
    <source>
        <dbReference type="PROSITE" id="PS52035"/>
    </source>
</evidence>
<protein>
    <submittedName>
        <fullName evidence="10">Deacylase/carboxypeptidase superfamily protein</fullName>
    </submittedName>
</protein>
<dbReference type="PATRIC" id="fig|1129374.4.peg.2151"/>
<keyword evidence="4" id="KW-0378">Hydrolase</keyword>
<evidence type="ECO:0000256" key="2">
    <source>
        <dbReference type="ARBA" id="ARBA00005988"/>
    </source>
</evidence>
<accession>H3ZFS7</accession>
<dbReference type="RefSeq" id="WP_008950884.1">
    <property type="nucleotide sequence ID" value="NZ_AHTH01000037.1"/>
</dbReference>
<dbReference type="GO" id="GO:0008270">
    <property type="term" value="F:zinc ion binding"/>
    <property type="evidence" value="ECO:0007669"/>
    <property type="project" value="InterPro"/>
</dbReference>
<evidence type="ECO:0000256" key="8">
    <source>
        <dbReference type="SAM" id="SignalP"/>
    </source>
</evidence>
<evidence type="ECO:0000256" key="7">
    <source>
        <dbReference type="PROSITE-ProRule" id="PRU01379"/>
    </source>
</evidence>
<reference evidence="10 11" key="1">
    <citation type="journal article" date="2012" name="J. Bacteriol.">
        <title>Genome Sequence of Extracellular-Protease-Producing Alishewanella jeotgali Isolated from Traditional Korean Fermented Seafood.</title>
        <authorList>
            <person name="Jung J."/>
            <person name="Chun J."/>
            <person name="Park W."/>
        </authorList>
    </citation>
    <scope>NUCLEOTIDE SEQUENCE [LARGE SCALE GENOMIC DNA]</scope>
    <source>
        <strain evidence="10 11">KCTC 22429</strain>
    </source>
</reference>
<dbReference type="SMART" id="SM00631">
    <property type="entry name" value="Zn_pept"/>
    <property type="match status" value="1"/>
</dbReference>
<dbReference type="Proteomes" id="UP000012046">
    <property type="component" value="Unassembled WGS sequence"/>
</dbReference>
<dbReference type="PANTHER" id="PTHR11705:SF143">
    <property type="entry name" value="SLL0236 PROTEIN"/>
    <property type="match status" value="1"/>
</dbReference>
<feature type="signal peptide" evidence="8">
    <location>
        <begin position="1"/>
        <end position="22"/>
    </location>
</feature>
<feature type="chain" id="PRO_5003592336" evidence="8">
    <location>
        <begin position="23"/>
        <end position="896"/>
    </location>
</feature>
<dbReference type="PANTHER" id="PTHR11705">
    <property type="entry name" value="PROTEASE FAMILY M14 CARBOXYPEPTIDASE A,B"/>
    <property type="match status" value="1"/>
</dbReference>
<dbReference type="SUPFAM" id="SSF52317">
    <property type="entry name" value="Class I glutamine amidotransferase-like"/>
    <property type="match status" value="1"/>
</dbReference>
<dbReference type="AlphaFoldDB" id="H3ZFS7"/>
<dbReference type="Gene3D" id="3.40.50.880">
    <property type="match status" value="1"/>
</dbReference>
<comment type="cofactor">
    <cofactor evidence="1">
        <name>Zn(2+)</name>
        <dbReference type="ChEBI" id="CHEBI:29105"/>
    </cofactor>
</comment>
<keyword evidence="5" id="KW-0862">Zinc</keyword>
<evidence type="ECO:0000313" key="10">
    <source>
        <dbReference type="EMBL" id="EHR40561.1"/>
    </source>
</evidence>
<name>H3ZFS7_9ALTE</name>
<dbReference type="SUPFAM" id="SSF53187">
    <property type="entry name" value="Zn-dependent exopeptidases"/>
    <property type="match status" value="1"/>
</dbReference>
<proteinExistence type="inferred from homology"/>
<evidence type="ECO:0000256" key="5">
    <source>
        <dbReference type="ARBA" id="ARBA00022833"/>
    </source>
</evidence>
<dbReference type="EMBL" id="AHTH01000037">
    <property type="protein sequence ID" value="EHR40561.1"/>
    <property type="molecule type" value="Genomic_DNA"/>
</dbReference>
<evidence type="ECO:0000256" key="4">
    <source>
        <dbReference type="ARBA" id="ARBA00022801"/>
    </source>
</evidence>
<dbReference type="InterPro" id="IPR000834">
    <property type="entry name" value="Peptidase_M14"/>
</dbReference>
<feature type="active site" description="Proton donor/acceptor" evidence="7">
    <location>
        <position position="338"/>
    </location>
</feature>
<keyword evidence="3" id="KW-0645">Protease</keyword>
<evidence type="ECO:0000256" key="1">
    <source>
        <dbReference type="ARBA" id="ARBA00001947"/>
    </source>
</evidence>
<evidence type="ECO:0000256" key="3">
    <source>
        <dbReference type="ARBA" id="ARBA00022670"/>
    </source>
</evidence>
<keyword evidence="10" id="KW-0121">Carboxypeptidase</keyword>
<dbReference type="STRING" id="1129374.AJE_10849"/>
<feature type="domain" description="Peptidase M14" evidence="9">
    <location>
        <begin position="56"/>
        <end position="358"/>
    </location>
</feature>
<evidence type="ECO:0000256" key="6">
    <source>
        <dbReference type="ARBA" id="ARBA00023049"/>
    </source>
</evidence>
<dbReference type="PROSITE" id="PS52035">
    <property type="entry name" value="PEPTIDASE_M14"/>
    <property type="match status" value="1"/>
</dbReference>
<sequence>MRLFYTSLLTASLAALTCVASAADISTAQPVPYFPQSDYRPDISPVPELLGHQFGERISEPAAISRFFEQLASRYPQKVKLVHYGKSWQGRPLFYAVIGSSSNISQLAKIEAGMRKLAAPASLSEPEAKQLIASLPASVWIAGSLHGNEISPADAAMALAYHLLADQSALTQQILSNTLVYIDPLQNPDGHHRFVSRYYATVGLEHSPDRLSAEHNEPWPNGRTNHYLFDMNRDWISLTQPETASRVKALQQMYPLLFVDSHEMGGDMGYYFSPEAEPYNPHIQTSQRQVLSKVGQNNAKWFDELGYHYFTREIFDAFYPGYGASWPLYYGSVSMTYEMASARGHHYRMQDGQILTFADGIQRNFVAFKATLETASQQASTLLQNFYQYRKTAAAQGEKDGLRSFIFAAERDLAGHQKLMGVLTQHGIKVEQAQQAFRACGKDYQAGSYLIRTNQPSYHLMRTLLDDTVPMDKAFLEKQEQRRANNLPDQIYDVTAWSLPLMYNLEMQRCNQAPRVNTTVVGPDTLIAGSVSNPDARYGFVVPWGDMAAARFLSAALQQGLMLRSSDLPFTHQNGQRYPAGTLVLSRADNPADLTTKVQQLAQQSGARVQGLDNSWVTEGPNFGSFNVPAVPKINVAMLWDEPTNPLSAGSARFVLERGIGYPVTAIRPAQLRSADLSRYQVLILPATGAGSYQQALGSVGSENLRQFVQRGGVLITLGNATSYLLEGDKPLLSSKREYQVSEQDKPASEARVPGRVLAEYREFEQMLKPYQADPDWVPGFIANAVVDQNHWLTAGIAEQVRSLYVGNHIYQPLRINDGRNVVNFAAPKDLLAGGFVWEENRQQIAHKPLVMVQSHGRGQVIAFTQEPNFRAYVDGMHLLYINAVFRGAAHAGALR</sequence>
<dbReference type="InterPro" id="IPR029062">
    <property type="entry name" value="Class_I_gatase-like"/>
</dbReference>
<evidence type="ECO:0000313" key="11">
    <source>
        <dbReference type="Proteomes" id="UP000012046"/>
    </source>
</evidence>
<gene>
    <name evidence="10" type="ORF">AJE_10849</name>
</gene>
<dbReference type="Pfam" id="PF00246">
    <property type="entry name" value="Peptidase_M14"/>
    <property type="match status" value="1"/>
</dbReference>
<comment type="caution">
    <text evidence="10">The sequence shown here is derived from an EMBL/GenBank/DDBJ whole genome shotgun (WGS) entry which is preliminary data.</text>
</comment>
<dbReference type="CDD" id="cd03143">
    <property type="entry name" value="A4_beta-galactosidase_middle_domain"/>
    <property type="match status" value="1"/>
</dbReference>
<comment type="similarity">
    <text evidence="2 7">Belongs to the peptidase M14 family.</text>
</comment>
<organism evidence="10 11">
    <name type="scientific">Alishewanella jeotgali KCTC 22429</name>
    <dbReference type="NCBI Taxonomy" id="1129374"/>
    <lineage>
        <taxon>Bacteria</taxon>
        <taxon>Pseudomonadati</taxon>
        <taxon>Pseudomonadota</taxon>
        <taxon>Gammaproteobacteria</taxon>
        <taxon>Alteromonadales</taxon>
        <taxon>Alteromonadaceae</taxon>
        <taxon>Alishewanella</taxon>
    </lineage>
</organism>